<comment type="caution">
    <text evidence="7">The sequence shown here is derived from an EMBL/GenBank/DDBJ whole genome shotgun (WGS) entry which is preliminary data.</text>
</comment>
<gene>
    <name evidence="7" type="ORF">ACFFTR_20040</name>
</gene>
<dbReference type="EC" id="1.14.13.-" evidence="5"/>
<feature type="binding site" evidence="5">
    <location>
        <position position="294"/>
    </location>
    <ligand>
        <name>FAD</name>
        <dbReference type="ChEBI" id="CHEBI:57692"/>
    </ligand>
</feature>
<comment type="function">
    <text evidence="5">An FAD-requiring monooxygenase active on some tetracycline antibiotic derivatives, which leads to their inactivation. Hydroxylates carbon 11a of tetracycline and some analogs.</text>
</comment>
<comment type="subcellular location">
    <subcellularLocation>
        <location evidence="5">Cytoplasm</location>
    </subcellularLocation>
</comment>
<dbReference type="PRINTS" id="PR00420">
    <property type="entry name" value="RNGMNOXGNASE"/>
</dbReference>
<proteinExistence type="inferred from homology"/>
<feature type="domain" description="FAD-binding" evidence="6">
    <location>
        <begin position="2"/>
        <end position="168"/>
    </location>
</feature>
<evidence type="ECO:0000256" key="1">
    <source>
        <dbReference type="ARBA" id="ARBA00022630"/>
    </source>
</evidence>
<evidence type="ECO:0000259" key="6">
    <source>
        <dbReference type="Pfam" id="PF01494"/>
    </source>
</evidence>
<evidence type="ECO:0000313" key="8">
    <source>
        <dbReference type="Proteomes" id="UP001589608"/>
    </source>
</evidence>
<comment type="domain">
    <text evidence="5">Consists of an N-terminal FAD-binding domain with a Rossman fold and a C-terminal substrate-binding domain.</text>
</comment>
<dbReference type="Pfam" id="PF01494">
    <property type="entry name" value="FAD_binding_3"/>
    <property type="match status" value="2"/>
</dbReference>
<evidence type="ECO:0000256" key="4">
    <source>
        <dbReference type="ARBA" id="ARBA00023033"/>
    </source>
</evidence>
<evidence type="ECO:0000256" key="2">
    <source>
        <dbReference type="ARBA" id="ARBA00022827"/>
    </source>
</evidence>
<keyword evidence="1 5" id="KW-0285">Flavoprotein</keyword>
<dbReference type="HAMAP" id="MF_00845">
    <property type="entry name" value="TetX_monooxygenase"/>
    <property type="match status" value="1"/>
</dbReference>
<dbReference type="InterPro" id="IPR036188">
    <property type="entry name" value="FAD/NAD-bd_sf"/>
</dbReference>
<evidence type="ECO:0000256" key="3">
    <source>
        <dbReference type="ARBA" id="ARBA00023002"/>
    </source>
</evidence>
<comment type="cofactor">
    <cofactor evidence="5">
        <name>FAD</name>
        <dbReference type="ChEBI" id="CHEBI:57692"/>
    </cofactor>
</comment>
<name>A0ABV5M943_9ACTN</name>
<protein>
    <recommendedName>
        <fullName evidence="5">Flavin-dependent monooxygenase</fullName>
    </recommendedName>
    <alternativeName>
        <fullName evidence="5">TetX monooxygenase</fullName>
        <shortName evidence="5">TetX</shortName>
        <ecNumber evidence="5">1.14.13.-</ecNumber>
    </alternativeName>
</protein>
<dbReference type="PANTHER" id="PTHR46972">
    <property type="entry name" value="MONOOXYGENASE ASQM-RELATED"/>
    <property type="match status" value="1"/>
</dbReference>
<keyword evidence="5" id="KW-0963">Cytoplasm</keyword>
<feature type="binding site" evidence="5">
    <location>
        <position position="39"/>
    </location>
    <ligand>
        <name>NADPH</name>
        <dbReference type="ChEBI" id="CHEBI:57783"/>
    </ligand>
</feature>
<evidence type="ECO:0000313" key="7">
    <source>
        <dbReference type="EMBL" id="MFB9445372.1"/>
    </source>
</evidence>
<evidence type="ECO:0000256" key="5">
    <source>
        <dbReference type="HAMAP-Rule" id="MF_00845"/>
    </source>
</evidence>
<dbReference type="Gene3D" id="3.50.50.60">
    <property type="entry name" value="FAD/NAD(P)-binding domain"/>
    <property type="match status" value="1"/>
</dbReference>
<keyword evidence="2 5" id="KW-0274">FAD</keyword>
<keyword evidence="4 5" id="KW-0503">Monooxygenase</keyword>
<accession>A0ABV5M943</accession>
<dbReference type="EMBL" id="JBHMCA010000042">
    <property type="protein sequence ID" value="MFB9445372.1"/>
    <property type="molecule type" value="Genomic_DNA"/>
</dbReference>
<comment type="catalytic activity">
    <reaction evidence="5">
        <text>a tetracycline + NADPH + O2 + H(+) = an 11a-hydroxytetracycline + NADP(+) + H2O</text>
        <dbReference type="Rhea" id="RHEA:61444"/>
        <dbReference type="ChEBI" id="CHEBI:15377"/>
        <dbReference type="ChEBI" id="CHEBI:15378"/>
        <dbReference type="ChEBI" id="CHEBI:15379"/>
        <dbReference type="ChEBI" id="CHEBI:57783"/>
        <dbReference type="ChEBI" id="CHEBI:58349"/>
        <dbReference type="ChEBI" id="CHEBI:144644"/>
        <dbReference type="ChEBI" id="CHEBI:144645"/>
    </reaction>
</comment>
<reference evidence="7 8" key="1">
    <citation type="submission" date="2024-09" db="EMBL/GenBank/DDBJ databases">
        <authorList>
            <person name="Sun Q."/>
            <person name="Mori K."/>
        </authorList>
    </citation>
    <scope>NUCLEOTIDE SEQUENCE [LARGE SCALE GENOMIC DNA]</scope>
    <source>
        <strain evidence="7 8">JCM 3307</strain>
    </source>
</reference>
<keyword evidence="5" id="KW-0521">NADP</keyword>
<organism evidence="7 8">
    <name type="scientific">Dactylosporangium vinaceum</name>
    <dbReference type="NCBI Taxonomy" id="53362"/>
    <lineage>
        <taxon>Bacteria</taxon>
        <taxon>Bacillati</taxon>
        <taxon>Actinomycetota</taxon>
        <taxon>Actinomycetes</taxon>
        <taxon>Micromonosporales</taxon>
        <taxon>Micromonosporaceae</taxon>
        <taxon>Dactylosporangium</taxon>
    </lineage>
</organism>
<feature type="binding site" evidence="5">
    <location>
        <position position="102"/>
    </location>
    <ligand>
        <name>FAD</name>
        <dbReference type="ChEBI" id="CHEBI:57692"/>
    </ligand>
</feature>
<comment type="similarity">
    <text evidence="5">Belongs to the aromatic-ring hydroxylase family. TetX subfamily.</text>
</comment>
<keyword evidence="8" id="KW-1185">Reference proteome</keyword>
<comment type="subunit">
    <text evidence="5">Monomer.</text>
</comment>
<dbReference type="RefSeq" id="WP_223103284.1">
    <property type="nucleotide sequence ID" value="NZ_CP061913.1"/>
</dbReference>
<keyword evidence="5" id="KW-0547">Nucleotide-binding</keyword>
<dbReference type="Proteomes" id="UP001589608">
    <property type="component" value="Unassembled WGS sequence"/>
</dbReference>
<dbReference type="InterPro" id="IPR043683">
    <property type="entry name" value="TetX_monooxygenase"/>
</dbReference>
<sequence>MVEVAIVGAGLGGLTLARVLHVHGITSTVYEADESPTARTQGGQLDIHEHNGQLALREAGLHDEFRTLIRAGAEATRILARDGRVLLDRPDDGTGNRPEVLRGELRRLLLDSLPAGTVQWGHKLATATALGAGRHELTFANGRTVTTEVLVGADGAWSRVRPLLSAATPQYVGTSMIETYLYDADERHPASAAAVGAGAMLATNPGKGIQAHREAGAVLHTYVALSKPLDWFAGIDFTDAPAATARLAAEFSGWAPELTALLTDGETPPVHRPLNALPIGHSWPRIPGVTLLGDAAHLSPPNGEGANLAMLDGAELGLAIAADPHDVEAALTAYEATLFPRSRDEAEEAARDFDIVFGPGTPDSVLHLFTAHARSS</sequence>
<dbReference type="PANTHER" id="PTHR46972:SF1">
    <property type="entry name" value="FAD DEPENDENT OXIDOREDUCTASE DOMAIN-CONTAINING PROTEIN"/>
    <property type="match status" value="1"/>
</dbReference>
<dbReference type="SUPFAM" id="SSF51905">
    <property type="entry name" value="FAD/NAD(P)-binding domain"/>
    <property type="match status" value="1"/>
</dbReference>
<feature type="binding site" evidence="5">
    <location>
        <position position="46"/>
    </location>
    <ligand>
        <name>FAD</name>
        <dbReference type="ChEBI" id="CHEBI:57692"/>
    </ligand>
</feature>
<dbReference type="InterPro" id="IPR002938">
    <property type="entry name" value="FAD-bd"/>
</dbReference>
<keyword evidence="3 5" id="KW-0560">Oxidoreductase</keyword>
<feature type="domain" description="FAD-binding" evidence="6">
    <location>
        <begin position="289"/>
        <end position="335"/>
    </location>
</feature>